<reference evidence="4" key="1">
    <citation type="journal article" date="2013" name="Science">
        <title>Gene transfer from bacteria and archaea facilitated evolution of an extremophilic eukaryote.</title>
        <authorList>
            <person name="Schonknecht G."/>
            <person name="Chen W.H."/>
            <person name="Ternes C.M."/>
            <person name="Barbier G.G."/>
            <person name="Shrestha R.P."/>
            <person name="Stanke M."/>
            <person name="Brautigam A."/>
            <person name="Baker B.J."/>
            <person name="Banfield J.F."/>
            <person name="Garavito R.M."/>
            <person name="Carr K."/>
            <person name="Wilkerson C."/>
            <person name="Rensing S.A."/>
            <person name="Gagneul D."/>
            <person name="Dickenson N.E."/>
            <person name="Oesterhelt C."/>
            <person name="Lercher M.J."/>
            <person name="Weber A.P."/>
        </authorList>
    </citation>
    <scope>NUCLEOTIDE SEQUENCE [LARGE SCALE GENOMIC DNA]</scope>
    <source>
        <strain evidence="4">074W</strain>
    </source>
</reference>
<feature type="region of interest" description="Disordered" evidence="2">
    <location>
        <begin position="131"/>
        <end position="175"/>
    </location>
</feature>
<evidence type="ECO:0000256" key="1">
    <source>
        <dbReference type="ARBA" id="ARBA00009207"/>
    </source>
</evidence>
<dbReference type="Gramene" id="EME32089">
    <property type="protein sequence ID" value="EME32089"/>
    <property type="gene ID" value="Gasu_08320"/>
</dbReference>
<evidence type="ECO:0000313" key="3">
    <source>
        <dbReference type="EMBL" id="EME32089.1"/>
    </source>
</evidence>
<dbReference type="GO" id="GO:0005737">
    <property type="term" value="C:cytoplasm"/>
    <property type="evidence" value="ECO:0007669"/>
    <property type="project" value="TreeGrafter"/>
</dbReference>
<dbReference type="InterPro" id="IPR015267">
    <property type="entry name" value="PPP4R2"/>
</dbReference>
<dbReference type="KEGG" id="gsl:Gasu_08320"/>
<gene>
    <name evidence="3" type="ORF">Gasu_08320</name>
</gene>
<feature type="compositionally biased region" description="Polar residues" evidence="2">
    <location>
        <begin position="136"/>
        <end position="166"/>
    </location>
</feature>
<dbReference type="GO" id="GO:0019888">
    <property type="term" value="F:protein phosphatase regulator activity"/>
    <property type="evidence" value="ECO:0007669"/>
    <property type="project" value="InterPro"/>
</dbReference>
<dbReference type="OrthoDB" id="341898at2759"/>
<dbReference type="Pfam" id="PF09184">
    <property type="entry name" value="PPP4R2"/>
    <property type="match status" value="1"/>
</dbReference>
<accession>M2Y8C3</accession>
<dbReference type="EMBL" id="KB454488">
    <property type="protein sequence ID" value="EME32089.1"/>
    <property type="molecule type" value="Genomic_DNA"/>
</dbReference>
<dbReference type="RefSeq" id="XP_005708609.1">
    <property type="nucleotide sequence ID" value="XM_005708552.1"/>
</dbReference>
<evidence type="ECO:0000313" key="4">
    <source>
        <dbReference type="Proteomes" id="UP000030680"/>
    </source>
</evidence>
<dbReference type="AlphaFoldDB" id="M2Y8C3"/>
<dbReference type="GO" id="GO:0030289">
    <property type="term" value="C:protein phosphatase 4 complex"/>
    <property type="evidence" value="ECO:0007669"/>
    <property type="project" value="InterPro"/>
</dbReference>
<keyword evidence="4" id="KW-1185">Reference proteome</keyword>
<sequence>MTCNSEDRAEELLHQVATEGRLCSAWEELKTYIVQVLKSVHMKYTEKETVEADSTKLYTELETMVKDCQRAPFTVQRICELLLNPTYNSFEKFCQAFEKLFHVVSRVAEGEGVFTSNLLYLRKQRNSDWQAADGESSCSSTETEILSDAENSNTALSCEQQDNNMNGGEEDSTEA</sequence>
<dbReference type="PANTHER" id="PTHR16487">
    <property type="entry name" value="PPP4R2-RELATED PROTEIN"/>
    <property type="match status" value="1"/>
</dbReference>
<comment type="similarity">
    <text evidence="1">Belongs to the PPP4R2 family.</text>
</comment>
<organism evidence="3 4">
    <name type="scientific">Galdieria sulphuraria</name>
    <name type="common">Red alga</name>
    <dbReference type="NCBI Taxonomy" id="130081"/>
    <lineage>
        <taxon>Eukaryota</taxon>
        <taxon>Rhodophyta</taxon>
        <taxon>Bangiophyceae</taxon>
        <taxon>Galdieriales</taxon>
        <taxon>Galdieriaceae</taxon>
        <taxon>Galdieria</taxon>
    </lineage>
</organism>
<dbReference type="GeneID" id="17090689"/>
<dbReference type="GO" id="GO:0005634">
    <property type="term" value="C:nucleus"/>
    <property type="evidence" value="ECO:0007669"/>
    <property type="project" value="TreeGrafter"/>
</dbReference>
<proteinExistence type="inferred from homology"/>
<evidence type="ECO:0000256" key="2">
    <source>
        <dbReference type="SAM" id="MobiDB-lite"/>
    </source>
</evidence>
<dbReference type="STRING" id="130081.M2Y8C3"/>
<protein>
    <recommendedName>
        <fullName evidence="5">Serine/threonine-protein phosphatase 4 regulatory subunit 2</fullName>
    </recommendedName>
</protein>
<dbReference type="PANTHER" id="PTHR16487:SF0">
    <property type="entry name" value="PROTEIN PHOSPHATASE 4 REGULATORY SUBUNIT 2-RELATED"/>
    <property type="match status" value="1"/>
</dbReference>
<name>M2Y8C3_GALSU</name>
<dbReference type="Proteomes" id="UP000030680">
    <property type="component" value="Unassembled WGS sequence"/>
</dbReference>
<evidence type="ECO:0008006" key="5">
    <source>
        <dbReference type="Google" id="ProtNLM"/>
    </source>
</evidence>